<dbReference type="PANTHER" id="PTHR35008:SF8">
    <property type="entry name" value="ALCOHOL DEHYDROGENASE CYTOCHROME C SUBUNIT"/>
    <property type="match status" value="1"/>
</dbReference>
<keyword evidence="3 4" id="KW-0408">Iron</keyword>
<dbReference type="InterPro" id="IPR036909">
    <property type="entry name" value="Cyt_c-like_dom_sf"/>
</dbReference>
<keyword evidence="2 4" id="KW-0479">Metal-binding</keyword>
<dbReference type="InterPro" id="IPR051459">
    <property type="entry name" value="Cytochrome_c-type_DH"/>
</dbReference>
<dbReference type="Gene3D" id="1.10.760.10">
    <property type="entry name" value="Cytochrome c-like domain"/>
    <property type="match status" value="1"/>
</dbReference>
<sequence>MTSYPISIPMKTFGIKSFIIPLALFLFGSIIHAQESVLAESMMRGSEIYADFCINCHLENGEGIQSTFPPLANSDYLAQNREASIRGVKYGQQGKMTVNGISYNNIMPSMGLEDEEIADVMNYIMNSWGNTSKKMVTVDEVAAIEK</sequence>
<evidence type="ECO:0000259" key="5">
    <source>
        <dbReference type="PROSITE" id="PS51007"/>
    </source>
</evidence>
<organism evidence="6 7">
    <name type="scientific">Zobellia uliginosa</name>
    <dbReference type="NCBI Taxonomy" id="143224"/>
    <lineage>
        <taxon>Bacteria</taxon>
        <taxon>Pseudomonadati</taxon>
        <taxon>Bacteroidota</taxon>
        <taxon>Flavobacteriia</taxon>
        <taxon>Flavobacteriales</taxon>
        <taxon>Flavobacteriaceae</taxon>
        <taxon>Zobellia</taxon>
    </lineage>
</organism>
<dbReference type="PROSITE" id="PS51007">
    <property type="entry name" value="CYTC"/>
    <property type="match status" value="1"/>
</dbReference>
<protein>
    <submittedName>
        <fullName evidence="6">Cytochrome c, mono-and diheme variants</fullName>
    </submittedName>
</protein>
<gene>
    <name evidence="6" type="ORF">SAMN05421766_102456</name>
</gene>
<evidence type="ECO:0000313" key="7">
    <source>
        <dbReference type="Proteomes" id="UP000185728"/>
    </source>
</evidence>
<keyword evidence="7" id="KW-1185">Reference proteome</keyword>
<evidence type="ECO:0000256" key="3">
    <source>
        <dbReference type="ARBA" id="ARBA00023004"/>
    </source>
</evidence>
<keyword evidence="1 4" id="KW-0349">Heme</keyword>
<comment type="caution">
    <text evidence="6">The sequence shown here is derived from an EMBL/GenBank/DDBJ whole genome shotgun (WGS) entry which is preliminary data.</text>
</comment>
<name>A0ABY1KMP1_9FLAO</name>
<reference evidence="6 7" key="1">
    <citation type="submission" date="2017-01" db="EMBL/GenBank/DDBJ databases">
        <authorList>
            <person name="Varghese N."/>
            <person name="Submissions S."/>
        </authorList>
    </citation>
    <scope>NUCLEOTIDE SEQUENCE [LARGE SCALE GENOMIC DNA]</scope>
    <source>
        <strain evidence="6 7">DSM 2061</strain>
    </source>
</reference>
<accession>A0ABY1KMP1</accession>
<dbReference type="Proteomes" id="UP000185728">
    <property type="component" value="Unassembled WGS sequence"/>
</dbReference>
<dbReference type="EMBL" id="FTOB01000002">
    <property type="protein sequence ID" value="SIS50442.1"/>
    <property type="molecule type" value="Genomic_DNA"/>
</dbReference>
<feature type="domain" description="Cytochrome c" evidence="5">
    <location>
        <begin position="40"/>
        <end position="128"/>
    </location>
</feature>
<dbReference type="InterPro" id="IPR009056">
    <property type="entry name" value="Cyt_c-like_dom"/>
</dbReference>
<dbReference type="SUPFAM" id="SSF46626">
    <property type="entry name" value="Cytochrome c"/>
    <property type="match status" value="1"/>
</dbReference>
<evidence type="ECO:0000313" key="6">
    <source>
        <dbReference type="EMBL" id="SIS50442.1"/>
    </source>
</evidence>
<evidence type="ECO:0000256" key="2">
    <source>
        <dbReference type="ARBA" id="ARBA00022723"/>
    </source>
</evidence>
<evidence type="ECO:0000256" key="4">
    <source>
        <dbReference type="PROSITE-ProRule" id="PRU00433"/>
    </source>
</evidence>
<evidence type="ECO:0000256" key="1">
    <source>
        <dbReference type="ARBA" id="ARBA00022617"/>
    </source>
</evidence>
<proteinExistence type="predicted"/>
<dbReference type="Pfam" id="PF00034">
    <property type="entry name" value="Cytochrom_C"/>
    <property type="match status" value="1"/>
</dbReference>
<dbReference type="PANTHER" id="PTHR35008">
    <property type="entry name" value="BLL4482 PROTEIN-RELATED"/>
    <property type="match status" value="1"/>
</dbReference>